<dbReference type="InterPro" id="IPR000866">
    <property type="entry name" value="AhpC/TSA"/>
</dbReference>
<proteinExistence type="predicted"/>
<reference evidence="4" key="1">
    <citation type="journal article" date="2019" name="Int. J. Syst. Evol. Microbiol.">
        <title>The Global Catalogue of Microorganisms (GCM) 10K type strain sequencing project: providing services to taxonomists for standard genome sequencing and annotation.</title>
        <authorList>
            <consortium name="The Broad Institute Genomics Platform"/>
            <consortium name="The Broad Institute Genome Sequencing Center for Infectious Disease"/>
            <person name="Wu L."/>
            <person name="Ma J."/>
        </authorList>
    </citation>
    <scope>NUCLEOTIDE SEQUENCE [LARGE SCALE GENOMIC DNA]</scope>
    <source>
        <strain evidence="4">JCM 31319</strain>
    </source>
</reference>
<sequence length="212" mass="23199">MMKKKKFSIKDIPGWAVMLGIFGILYLTGLHTEAIGQVQRILLATGIKNADVPETLQHPDATAVVDAAAVATTEMAGAGFKMVDLQGKQVAFESLKGKVVFLNIWATWCPPCIAEMPNIQKLYEKVGSDNIAFVMLSVDEGGMEKVKKYIDKKGYTFPVYLPASQLPQEFHSNAIPTTFIISPEGKIVAKQEGMADYDTPEVVAFLQGMVKK</sequence>
<evidence type="ECO:0000259" key="2">
    <source>
        <dbReference type="PROSITE" id="PS51352"/>
    </source>
</evidence>
<dbReference type="PANTHER" id="PTHR42852:SF13">
    <property type="entry name" value="PROTEIN DIPZ"/>
    <property type="match status" value="1"/>
</dbReference>
<feature type="domain" description="Thioredoxin" evidence="2">
    <location>
        <begin position="71"/>
        <end position="211"/>
    </location>
</feature>
<keyword evidence="1" id="KW-1133">Transmembrane helix</keyword>
<accession>A0ABW3SKL3</accession>
<name>A0ABW3SKL3_9BACT</name>
<dbReference type="RefSeq" id="WP_377522241.1">
    <property type="nucleotide sequence ID" value="NZ_JBHTLD010000005.1"/>
</dbReference>
<dbReference type="Gene3D" id="3.40.30.10">
    <property type="entry name" value="Glutaredoxin"/>
    <property type="match status" value="1"/>
</dbReference>
<dbReference type="Pfam" id="PF00578">
    <property type="entry name" value="AhpC-TSA"/>
    <property type="match status" value="1"/>
</dbReference>
<dbReference type="PROSITE" id="PS51352">
    <property type="entry name" value="THIOREDOXIN_2"/>
    <property type="match status" value="1"/>
</dbReference>
<dbReference type="SUPFAM" id="SSF52833">
    <property type="entry name" value="Thioredoxin-like"/>
    <property type="match status" value="1"/>
</dbReference>
<keyword evidence="1" id="KW-0812">Transmembrane</keyword>
<dbReference type="Proteomes" id="UP001597094">
    <property type="component" value="Unassembled WGS sequence"/>
</dbReference>
<organism evidence="3 4">
    <name type="scientific">Pontibacter rugosus</name>
    <dbReference type="NCBI Taxonomy" id="1745966"/>
    <lineage>
        <taxon>Bacteria</taxon>
        <taxon>Pseudomonadati</taxon>
        <taxon>Bacteroidota</taxon>
        <taxon>Cytophagia</taxon>
        <taxon>Cytophagales</taxon>
        <taxon>Hymenobacteraceae</taxon>
        <taxon>Pontibacter</taxon>
    </lineage>
</organism>
<dbReference type="CDD" id="cd02966">
    <property type="entry name" value="TlpA_like_family"/>
    <property type="match status" value="1"/>
</dbReference>
<keyword evidence="4" id="KW-1185">Reference proteome</keyword>
<dbReference type="InterPro" id="IPR050553">
    <property type="entry name" value="Thioredoxin_ResA/DsbE_sf"/>
</dbReference>
<feature type="transmembrane region" description="Helical" evidence="1">
    <location>
        <begin position="12"/>
        <end position="30"/>
    </location>
</feature>
<evidence type="ECO:0000313" key="3">
    <source>
        <dbReference type="EMBL" id="MFD1184795.1"/>
    </source>
</evidence>
<dbReference type="EMBL" id="JBHTLD010000005">
    <property type="protein sequence ID" value="MFD1184795.1"/>
    <property type="molecule type" value="Genomic_DNA"/>
</dbReference>
<evidence type="ECO:0000313" key="4">
    <source>
        <dbReference type="Proteomes" id="UP001597094"/>
    </source>
</evidence>
<dbReference type="InterPro" id="IPR036249">
    <property type="entry name" value="Thioredoxin-like_sf"/>
</dbReference>
<comment type="caution">
    <text evidence="3">The sequence shown here is derived from an EMBL/GenBank/DDBJ whole genome shotgun (WGS) entry which is preliminary data.</text>
</comment>
<protein>
    <submittedName>
        <fullName evidence="3">TlpA family protein disulfide reductase</fullName>
    </submittedName>
</protein>
<gene>
    <name evidence="3" type="ORF">ACFQ2O_01160</name>
</gene>
<keyword evidence="1" id="KW-0472">Membrane</keyword>
<dbReference type="InterPro" id="IPR013766">
    <property type="entry name" value="Thioredoxin_domain"/>
</dbReference>
<evidence type="ECO:0000256" key="1">
    <source>
        <dbReference type="SAM" id="Phobius"/>
    </source>
</evidence>
<dbReference type="PANTHER" id="PTHR42852">
    <property type="entry name" value="THIOL:DISULFIDE INTERCHANGE PROTEIN DSBE"/>
    <property type="match status" value="1"/>
</dbReference>